<sequence length="505" mass="59223">METTTFFSIEPFNSVPYWEKRVSEFSLQKGTSKRERDSFYLEFFISAYLDNKSKIARKLGVPFTEVVFDNPNAPIMEKIVQQYNFYDEKELKRVAEGFYHYFRIFQFWNEYWTINYDTLRKDVDKRFLTRCALTFLTLSYPASYTSYMERNAQSTFFLYDDRVKGLGFSSIAKLLECSLLFCQPGTKLAFPWDPRHQDESTFIWNEAEKKDYFEDFKEVLGNFLHSGYSMRHEDYSLLTKIRSGVLPLQYSWRRNSTNETLQDKQTINRLIVEYSKKPIQPTFLVRVDVNQSPAFEDDSTSIDSLELDSKDAYSEQIVILLETVFIMEELLLNKALTNDDKNDRIEELNTELKTILETVTNLDGDVPFEFLKLATTHLERLYVQLQGIVALREKEKASTPSASEIFNDVNVLTAFEEEKRTHALFVHLQQSPAPEPLEKQNSKYSLLKDQHLKQTLLLSNALEQNRKLRDQLQESISINSTKKALSKYFSAESLDRLIEYLKKNG</sequence>
<evidence type="ECO:0000313" key="3">
    <source>
        <dbReference type="Proteomes" id="UP000008466"/>
    </source>
</evidence>
<dbReference type="RefSeq" id="WP_013608273.1">
    <property type="nucleotide sequence ID" value="NC_015152.1"/>
</dbReference>
<proteinExistence type="predicted"/>
<keyword evidence="1" id="KW-0175">Coiled coil</keyword>
<feature type="coiled-coil region" evidence="1">
    <location>
        <begin position="338"/>
        <end position="365"/>
    </location>
</feature>
<accession>F0RTE6</accession>
<keyword evidence="3" id="KW-1185">Reference proteome</keyword>
<reference evidence="3" key="1">
    <citation type="submission" date="2011-02" db="EMBL/GenBank/DDBJ databases">
        <title>Complete sequence of Spirochaeta sp. Buddy.</title>
        <authorList>
            <person name="Lucas S."/>
            <person name="Copeland A."/>
            <person name="Lapidus A."/>
            <person name="Cheng J.-F."/>
            <person name="Goodwin L."/>
            <person name="Pitluck S."/>
            <person name="Zeytun A."/>
            <person name="Detter J.C."/>
            <person name="Han C."/>
            <person name="Tapia R."/>
            <person name="Land M."/>
            <person name="Hauser L."/>
            <person name="Kyrpides N."/>
            <person name="Ivanova N."/>
            <person name="Mikhailova N."/>
            <person name="Pagani I."/>
            <person name="Ritalahti K.M."/>
            <person name="Loeffler F.E."/>
            <person name="Woyke T."/>
        </authorList>
    </citation>
    <scope>NUCLEOTIDE SEQUENCE [LARGE SCALE GENOMIC DNA]</scope>
    <source>
        <strain evidence="3">ATCC BAA-1886 / DSM 22777 / Buddy</strain>
    </source>
</reference>
<dbReference type="STRING" id="158189.SpiBuddy_2617"/>
<dbReference type="AlphaFoldDB" id="F0RTE6"/>
<dbReference type="EMBL" id="CP002541">
    <property type="protein sequence ID" value="ADY14428.1"/>
    <property type="molecule type" value="Genomic_DNA"/>
</dbReference>
<evidence type="ECO:0000313" key="2">
    <source>
        <dbReference type="EMBL" id="ADY14428.1"/>
    </source>
</evidence>
<dbReference type="Proteomes" id="UP000008466">
    <property type="component" value="Chromosome"/>
</dbReference>
<gene>
    <name evidence="2" type="ordered locus">SpiBuddy_2617</name>
</gene>
<organism evidence="2 3">
    <name type="scientific">Sphaerochaeta globosa (strain ATCC BAA-1886 / DSM 22777 / Buddy)</name>
    <name type="common">Spirochaeta sp. (strain Buddy)</name>
    <dbReference type="NCBI Taxonomy" id="158189"/>
    <lineage>
        <taxon>Bacteria</taxon>
        <taxon>Pseudomonadati</taxon>
        <taxon>Spirochaetota</taxon>
        <taxon>Spirochaetia</taxon>
        <taxon>Spirochaetales</taxon>
        <taxon>Sphaerochaetaceae</taxon>
        <taxon>Sphaerochaeta</taxon>
    </lineage>
</organism>
<protein>
    <submittedName>
        <fullName evidence="2">Uncharacterized protein</fullName>
    </submittedName>
</protein>
<evidence type="ECO:0000256" key="1">
    <source>
        <dbReference type="SAM" id="Coils"/>
    </source>
</evidence>
<dbReference type="HOGENOM" id="CLU_539584_0_0_12"/>
<dbReference type="KEGG" id="sbu:SpiBuddy_2617"/>
<name>F0RTE6_SPHGB</name>